<reference evidence="4" key="1">
    <citation type="journal article" date="2023" name="Mol. Phylogenet. Evol.">
        <title>Genome-scale phylogeny and comparative genomics of the fungal order Sordariales.</title>
        <authorList>
            <person name="Hensen N."/>
            <person name="Bonometti L."/>
            <person name="Westerberg I."/>
            <person name="Brannstrom I.O."/>
            <person name="Guillou S."/>
            <person name="Cros-Aarteil S."/>
            <person name="Calhoun S."/>
            <person name="Haridas S."/>
            <person name="Kuo A."/>
            <person name="Mondo S."/>
            <person name="Pangilinan J."/>
            <person name="Riley R."/>
            <person name="LaButti K."/>
            <person name="Andreopoulos B."/>
            <person name="Lipzen A."/>
            <person name="Chen C."/>
            <person name="Yan M."/>
            <person name="Daum C."/>
            <person name="Ng V."/>
            <person name="Clum A."/>
            <person name="Steindorff A."/>
            <person name="Ohm R.A."/>
            <person name="Martin F."/>
            <person name="Silar P."/>
            <person name="Natvig D.O."/>
            <person name="Lalanne C."/>
            <person name="Gautier V."/>
            <person name="Ament-Velasquez S.L."/>
            <person name="Kruys A."/>
            <person name="Hutchinson M.I."/>
            <person name="Powell A.J."/>
            <person name="Barry K."/>
            <person name="Miller A.N."/>
            <person name="Grigoriev I.V."/>
            <person name="Debuchy R."/>
            <person name="Gladieux P."/>
            <person name="Hiltunen Thoren M."/>
            <person name="Johannesson H."/>
        </authorList>
    </citation>
    <scope>NUCLEOTIDE SEQUENCE [LARGE SCALE GENOMIC DNA]</scope>
    <source>
        <strain evidence="4">CBS 284.82</strain>
    </source>
</reference>
<feature type="region of interest" description="Disordered" evidence="2">
    <location>
        <begin position="93"/>
        <end position="124"/>
    </location>
</feature>
<feature type="compositionally biased region" description="Polar residues" evidence="2">
    <location>
        <begin position="1114"/>
        <end position="1127"/>
    </location>
</feature>
<evidence type="ECO:0000256" key="2">
    <source>
        <dbReference type="SAM" id="MobiDB-lite"/>
    </source>
</evidence>
<keyword evidence="1" id="KW-0945">Host-virus interaction</keyword>
<evidence type="ECO:0000256" key="1">
    <source>
        <dbReference type="ARBA" id="ARBA00022581"/>
    </source>
</evidence>
<feature type="compositionally biased region" description="Pro residues" evidence="2">
    <location>
        <begin position="1079"/>
        <end position="1092"/>
    </location>
</feature>
<name>A0AAN6P8I5_9PEZI</name>
<protein>
    <submittedName>
        <fullName evidence="3">Uncharacterized protein</fullName>
    </submittedName>
</protein>
<organism evidence="3 4">
    <name type="scientific">Parachaetomium inaequale</name>
    <dbReference type="NCBI Taxonomy" id="2588326"/>
    <lineage>
        <taxon>Eukaryota</taxon>
        <taxon>Fungi</taxon>
        <taxon>Dikarya</taxon>
        <taxon>Ascomycota</taxon>
        <taxon>Pezizomycotina</taxon>
        <taxon>Sordariomycetes</taxon>
        <taxon>Sordariomycetidae</taxon>
        <taxon>Sordariales</taxon>
        <taxon>Chaetomiaceae</taxon>
        <taxon>Parachaetomium</taxon>
    </lineage>
</organism>
<evidence type="ECO:0000313" key="3">
    <source>
        <dbReference type="EMBL" id="KAK4032767.1"/>
    </source>
</evidence>
<evidence type="ECO:0000313" key="4">
    <source>
        <dbReference type="Proteomes" id="UP001303115"/>
    </source>
</evidence>
<feature type="region of interest" description="Disordered" evidence="2">
    <location>
        <begin position="1030"/>
        <end position="1127"/>
    </location>
</feature>
<comment type="caution">
    <text evidence="3">The sequence shown here is derived from an EMBL/GenBank/DDBJ whole genome shotgun (WGS) entry which is preliminary data.</text>
</comment>
<feature type="region of interest" description="Disordered" evidence="2">
    <location>
        <begin position="215"/>
        <end position="251"/>
    </location>
</feature>
<feature type="region of interest" description="Disordered" evidence="2">
    <location>
        <begin position="602"/>
        <end position="625"/>
    </location>
</feature>
<dbReference type="PANTHER" id="PTHR13037">
    <property type="entry name" value="FORMIN"/>
    <property type="match status" value="1"/>
</dbReference>
<dbReference type="PANTHER" id="PTHR13037:SF24">
    <property type="entry name" value="POLYCOMB PROTEIN PCL-RELATED"/>
    <property type="match status" value="1"/>
</dbReference>
<accession>A0AAN6P8I5</accession>
<feature type="compositionally biased region" description="Pro residues" evidence="2">
    <location>
        <begin position="97"/>
        <end position="117"/>
    </location>
</feature>
<feature type="compositionally biased region" description="Pro residues" evidence="2">
    <location>
        <begin position="239"/>
        <end position="248"/>
    </location>
</feature>
<dbReference type="EMBL" id="MU854577">
    <property type="protein sequence ID" value="KAK4032767.1"/>
    <property type="molecule type" value="Genomic_DNA"/>
</dbReference>
<feature type="region of interest" description="Disordered" evidence="2">
    <location>
        <begin position="24"/>
        <end position="64"/>
    </location>
</feature>
<gene>
    <name evidence="3" type="ORF">C8A01DRAFT_40785</name>
</gene>
<proteinExistence type="predicted"/>
<sequence length="1325" mass="144636">MVSSLPAPAPGDARRRVFQHLNRQLKSVSVPQHAVARDAATAESSRGHDGSGAAPTPPPQPTHLDVGMMELYSYYFPSLQAGLYDIEVKQTVRDPTAGPPLPTPAPTPPGPPAPPSRLPLTSKQQFNGLGDHYNVLPHMVFEDANLPWERAASAIDDAEEKGAASGAGAGGTKHEAAVPVGGRTARPAGRNMVPWLALMTFSEDELKLTPTQLLPRSSKGMFPEGDPKVPPKVSKPNGDFPPPTPGKPVPHEQDRATFAVKLTMAEYLGLGHKEQTVTVDGQSFPVPVIVPVVQDGDIRLDQQVDTIFVPAALFENLFKDYDNAGVQTVPDLHRYKYLAHVRDRQDVENMTGASDSESGVFSVVHAHRIGPLGLTEPKPLIVHLVTLEGIEDNITFPLSSLGKTHVALVSLYSWTYLCLPPDSVNFIDTMRNIGANIQPAMDDVWLRAPQGARSAVASSRFDTKPKAIVNRLQSRLKDGFVLQRYLLQTGERTVSFYRGPLTPNYVHLIRAAWWPDQTNFSTDYQILDKTLGIMDITYSAAWQLGRTLGTADQAFSAALVRLRSVIQTTARRGAMRKQAPDRAAKSKREVFHSLAASMRTLSRLSTAPPGRHKVDPSKRFQVRGPGTPTFLEAASSSSTATEPARVPVDAETVHSTFMAAHISRATEKMASAMAPGQQPPPPGVSDDDIVFLPYNELKVPASGDWKLVQDWIMNSLFFHNIPPHYLVPDPSFLPQESVRFFYIDSNWMDAFIDGALSIGNHLSQKTDVVRQAFKQSLNAYLSTPYRDDHPGLNYFPQVPCFGFILRSSVVKAFPTLEVHAKWRAADDPGASRLPVLRLEALGGDVLLCLFDRLPGSPHWDPEDQITLSQPPHQQFFRLGGDKAVTTDTVEVSFRYLFTSEEPKMDPVHPEKHFDPKTPVAIITWTKGAGPGLPPLELPPLPPDASPEEKAEQQRMIDAHKAEEATLRAAALPANIFDWTSNTLMPKEFALACTKVLSTFIPNQFFNDPVPTSAVTATMLASHISQMSIAVPESSPGEDIPTQPPDPVNNPRQIRMGLSIPPNTDPSTWIKVPQSANPPTTTPLPAPPAPPPPDSHRARPWAPPFQPVPDAYLNKVTQPTIPPDQITNLDPTSNFLARECGPQYLAKAYALGTPAPSGPSTPGTIPIFPSPSDPRAAPIDLVIALTPWPPNHQPAPDKIHNLQLFQVEVTLPLGPGAPHLAREYAGPGAKMLANPRFNVHVTPLSASAVRFTLVPRARSRIVPLARAGDLSFAVWQVRPNQTPTGPGLGQRVRGSVRFLFWRRNRGMAAESHFGVAVFEVRKVLVP</sequence>
<dbReference type="Proteomes" id="UP001303115">
    <property type="component" value="Unassembled WGS sequence"/>
</dbReference>
<keyword evidence="4" id="KW-1185">Reference proteome</keyword>